<keyword evidence="3" id="KW-1185">Reference proteome</keyword>
<dbReference type="EMBL" id="AWWV01009584">
    <property type="protein sequence ID" value="OMO85551.1"/>
    <property type="molecule type" value="Genomic_DNA"/>
</dbReference>
<sequence length="147" mass="16669">MYGEHPDGGMREMESRNVKFLEEEFPSIGEVQNDLHLYELQEEITQPFVDGGEIRTQPEIDKGSGSMPIEVDSQNESIELRRSSRGNVPRRRFEIDNNAFISISQDDDEPTSFQEVLASSTRDKWLAAMKDEMDSMGMLPLPLSISG</sequence>
<evidence type="ECO:0000256" key="1">
    <source>
        <dbReference type="SAM" id="MobiDB-lite"/>
    </source>
</evidence>
<feature type="region of interest" description="Disordered" evidence="1">
    <location>
        <begin position="49"/>
        <end position="70"/>
    </location>
</feature>
<proteinExistence type="predicted"/>
<dbReference type="OrthoDB" id="418757at2759"/>
<accession>A0A1R3ISK3</accession>
<protein>
    <submittedName>
        <fullName evidence="2">Retrovirus-related Pol polyprotein from transposon TNT 1-94</fullName>
    </submittedName>
</protein>
<evidence type="ECO:0000313" key="3">
    <source>
        <dbReference type="Proteomes" id="UP000188268"/>
    </source>
</evidence>
<dbReference type="Gramene" id="OMO85551">
    <property type="protein sequence ID" value="OMO85551"/>
    <property type="gene ID" value="CCACVL1_10100"/>
</dbReference>
<gene>
    <name evidence="2" type="ORF">CCACVL1_10100</name>
</gene>
<organism evidence="2 3">
    <name type="scientific">Corchorus capsularis</name>
    <name type="common">Jute</name>
    <dbReference type="NCBI Taxonomy" id="210143"/>
    <lineage>
        <taxon>Eukaryota</taxon>
        <taxon>Viridiplantae</taxon>
        <taxon>Streptophyta</taxon>
        <taxon>Embryophyta</taxon>
        <taxon>Tracheophyta</taxon>
        <taxon>Spermatophyta</taxon>
        <taxon>Magnoliopsida</taxon>
        <taxon>eudicotyledons</taxon>
        <taxon>Gunneridae</taxon>
        <taxon>Pentapetalae</taxon>
        <taxon>rosids</taxon>
        <taxon>malvids</taxon>
        <taxon>Malvales</taxon>
        <taxon>Malvaceae</taxon>
        <taxon>Grewioideae</taxon>
        <taxon>Apeibeae</taxon>
        <taxon>Corchorus</taxon>
    </lineage>
</organism>
<dbReference type="Proteomes" id="UP000188268">
    <property type="component" value="Unassembled WGS sequence"/>
</dbReference>
<name>A0A1R3ISK3_COCAP</name>
<feature type="compositionally biased region" description="Basic and acidic residues" evidence="1">
    <location>
        <begin position="52"/>
        <end position="62"/>
    </location>
</feature>
<dbReference type="AlphaFoldDB" id="A0A1R3ISK3"/>
<evidence type="ECO:0000313" key="2">
    <source>
        <dbReference type="EMBL" id="OMO85551.1"/>
    </source>
</evidence>
<comment type="caution">
    <text evidence="2">The sequence shown here is derived from an EMBL/GenBank/DDBJ whole genome shotgun (WGS) entry which is preliminary data.</text>
</comment>
<reference evidence="2 3" key="1">
    <citation type="submission" date="2013-09" db="EMBL/GenBank/DDBJ databases">
        <title>Corchorus capsularis genome sequencing.</title>
        <authorList>
            <person name="Alam M."/>
            <person name="Haque M.S."/>
            <person name="Islam M.S."/>
            <person name="Emdad E.M."/>
            <person name="Islam M.M."/>
            <person name="Ahmed B."/>
            <person name="Halim A."/>
            <person name="Hossen Q.M.M."/>
            <person name="Hossain M.Z."/>
            <person name="Ahmed R."/>
            <person name="Khan M.M."/>
            <person name="Islam R."/>
            <person name="Rashid M.M."/>
            <person name="Khan S.A."/>
            <person name="Rahman M.S."/>
            <person name="Alam M."/>
        </authorList>
    </citation>
    <scope>NUCLEOTIDE SEQUENCE [LARGE SCALE GENOMIC DNA]</scope>
    <source>
        <strain evidence="3">cv. CVL-1</strain>
        <tissue evidence="2">Whole seedling</tissue>
    </source>
</reference>